<keyword evidence="3" id="KW-1133">Transmembrane helix</keyword>
<evidence type="ECO:0000256" key="4">
    <source>
        <dbReference type="ARBA" id="ARBA00023136"/>
    </source>
</evidence>
<sequence length="286" mass="30750">MKLGNQRSSSNIEDRRGSSGGGGYGGGGGKMGIAGLIVVLIGAYYGVDLSGLVGGGVQMPQVQQQQSQPAASAEEEALARFSAQILATTEDAWGSYFRSRGREYVQPKMVLYRGSTPTACGTGQAAMGPFYCPADQKVYLDLSFYDDMKNQLGAAGDAAFAYVIAHEVGHHVQNLNGTMTQVNRARSRVGEREANRLSVKLELQADCLAGVWANRAQERQLFESGDLEEAFNAAEAVGDDRLQQRSRGYAVPDSFTHGTSAQRLQWFRRGLNSGDPEQCDTFAANS</sequence>
<proteinExistence type="predicted"/>
<dbReference type="Pfam" id="PF04228">
    <property type="entry name" value="Zn_peptidase"/>
    <property type="match status" value="1"/>
</dbReference>
<dbReference type="PANTHER" id="PTHR30168:SF0">
    <property type="entry name" value="INNER MEMBRANE PROTEIN"/>
    <property type="match status" value="1"/>
</dbReference>
<evidence type="ECO:0000256" key="2">
    <source>
        <dbReference type="ARBA" id="ARBA00022692"/>
    </source>
</evidence>
<evidence type="ECO:0000256" key="5">
    <source>
        <dbReference type="SAM" id="MobiDB-lite"/>
    </source>
</evidence>
<dbReference type="InterPro" id="IPR007343">
    <property type="entry name" value="Uncharacterised_pept_Zn_put"/>
</dbReference>
<comment type="caution">
    <text evidence="6">The sequence shown here is derived from an EMBL/GenBank/DDBJ whole genome shotgun (WGS) entry which is preliminary data.</text>
</comment>
<feature type="compositionally biased region" description="Polar residues" evidence="5">
    <location>
        <begin position="1"/>
        <end position="11"/>
    </location>
</feature>
<name>A0ABS0NCY3_9NEIS</name>
<dbReference type="RefSeq" id="WP_197904019.1">
    <property type="nucleotide sequence ID" value="NZ_JACSGR010000008.1"/>
</dbReference>
<organism evidence="6 7">
    <name type="scientific">Eikenella glucosivorans</name>
    <dbReference type="NCBI Taxonomy" id="2766967"/>
    <lineage>
        <taxon>Bacteria</taxon>
        <taxon>Pseudomonadati</taxon>
        <taxon>Pseudomonadota</taxon>
        <taxon>Betaproteobacteria</taxon>
        <taxon>Neisseriales</taxon>
        <taxon>Neisseriaceae</taxon>
        <taxon>Eikenella</taxon>
    </lineage>
</organism>
<accession>A0ABS0NCY3</accession>
<keyword evidence="7" id="KW-1185">Reference proteome</keyword>
<keyword evidence="4" id="KW-0472">Membrane</keyword>
<dbReference type="EMBL" id="JACSGR010000008">
    <property type="protein sequence ID" value="MBH5330180.1"/>
    <property type="molecule type" value="Genomic_DNA"/>
</dbReference>
<feature type="region of interest" description="Disordered" evidence="5">
    <location>
        <begin position="1"/>
        <end position="24"/>
    </location>
</feature>
<dbReference type="PANTHER" id="PTHR30168">
    <property type="entry name" value="PUTATIVE MEMBRANE PROTEIN YPFJ"/>
    <property type="match status" value="1"/>
</dbReference>
<reference evidence="6 7" key="1">
    <citation type="submission" date="2020-09" db="EMBL/GenBank/DDBJ databases">
        <title>Eikenella S3660 sp. nov., isolated from a throat swab.</title>
        <authorList>
            <person name="Buhl M."/>
        </authorList>
    </citation>
    <scope>NUCLEOTIDE SEQUENCE [LARGE SCALE GENOMIC DNA]</scope>
    <source>
        <strain evidence="6 7">S3360</strain>
    </source>
</reference>
<gene>
    <name evidence="6" type="ORF">H9Q10_10950</name>
</gene>
<evidence type="ECO:0000256" key="3">
    <source>
        <dbReference type="ARBA" id="ARBA00022989"/>
    </source>
</evidence>
<evidence type="ECO:0000313" key="7">
    <source>
        <dbReference type="Proteomes" id="UP000768471"/>
    </source>
</evidence>
<evidence type="ECO:0000313" key="6">
    <source>
        <dbReference type="EMBL" id="MBH5330180.1"/>
    </source>
</evidence>
<evidence type="ECO:0000256" key="1">
    <source>
        <dbReference type="ARBA" id="ARBA00004167"/>
    </source>
</evidence>
<keyword evidence="2" id="KW-0812">Transmembrane</keyword>
<comment type="subcellular location">
    <subcellularLocation>
        <location evidence="1">Membrane</location>
        <topology evidence="1">Single-pass membrane protein</topology>
    </subcellularLocation>
</comment>
<dbReference type="Proteomes" id="UP000768471">
    <property type="component" value="Unassembled WGS sequence"/>
</dbReference>
<protein>
    <submittedName>
        <fullName evidence="6">Neutral zinc metallopeptidase</fullName>
    </submittedName>
</protein>